<dbReference type="PROSITE" id="PS00369">
    <property type="entry name" value="PTS_HPR_HIS"/>
    <property type="match status" value="1"/>
</dbReference>
<dbReference type="GO" id="GO:0009401">
    <property type="term" value="P:phosphoenolpyruvate-dependent sugar phosphotransferase system"/>
    <property type="evidence" value="ECO:0007669"/>
    <property type="project" value="InterPro"/>
</dbReference>
<dbReference type="InterPro" id="IPR035895">
    <property type="entry name" value="HPr-like_sf"/>
</dbReference>
<evidence type="ECO:0000256" key="5">
    <source>
        <dbReference type="ARBA" id="ARBA00020422"/>
    </source>
</evidence>
<dbReference type="EMBL" id="CADDAV010000001">
    <property type="protein sequence ID" value="CAB0578344.1"/>
    <property type="molecule type" value="Genomic_DNA"/>
</dbReference>
<dbReference type="InterPro" id="IPR036662">
    <property type="entry name" value="PTS_EIIA_man-typ_sf"/>
</dbReference>
<keyword evidence="6" id="KW-0808">Transferase</keyword>
<evidence type="ECO:0000256" key="3">
    <source>
        <dbReference type="ARBA" id="ARBA00003681"/>
    </source>
</evidence>
<dbReference type="RefSeq" id="WP_071569778.1">
    <property type="nucleotide sequence ID" value="NZ_CASCJD010000003.1"/>
</dbReference>
<dbReference type="PROSITE" id="PS51096">
    <property type="entry name" value="PTS_EIIA_TYPE_4"/>
    <property type="match status" value="1"/>
</dbReference>
<feature type="domain" description="PTS EIIA type-4" evidence="8">
    <location>
        <begin position="3"/>
        <end position="131"/>
    </location>
</feature>
<dbReference type="InterPro" id="IPR012844">
    <property type="entry name" value="DhaM_N"/>
</dbReference>
<dbReference type="NCBIfam" id="TIGR02364">
    <property type="entry name" value="dha_pts"/>
    <property type="match status" value="1"/>
</dbReference>
<comment type="subunit">
    <text evidence="7">Homodimer. The dihydroxyacetone kinase complex is composed of a homodimer of DhaM, a homodimer of DhaK and the subunit DhaL.</text>
</comment>
<comment type="caution">
    <text evidence="10">The sequence shown here is derived from an EMBL/GenBank/DDBJ whole genome shotgun (WGS) entry which is preliminary data.</text>
</comment>
<dbReference type="EC" id="2.7.1.121" evidence="4"/>
<evidence type="ECO:0000256" key="1">
    <source>
        <dbReference type="ARBA" id="ARBA00001113"/>
    </source>
</evidence>
<name>A0A811G1J9_CORDP</name>
<evidence type="ECO:0000259" key="8">
    <source>
        <dbReference type="PROSITE" id="PS51096"/>
    </source>
</evidence>
<evidence type="ECO:0000259" key="9">
    <source>
        <dbReference type="PROSITE" id="PS51350"/>
    </source>
</evidence>
<organism evidence="10 11">
    <name type="scientific">Corynebacterium diphtheriae</name>
    <dbReference type="NCBI Taxonomy" id="1717"/>
    <lineage>
        <taxon>Bacteria</taxon>
        <taxon>Bacillati</taxon>
        <taxon>Actinomycetota</taxon>
        <taxon>Actinomycetes</taxon>
        <taxon>Mycobacteriales</taxon>
        <taxon>Corynebacteriaceae</taxon>
        <taxon>Corynebacterium</taxon>
    </lineage>
</organism>
<evidence type="ECO:0000256" key="7">
    <source>
        <dbReference type="ARBA" id="ARBA00046577"/>
    </source>
</evidence>
<dbReference type="Gene3D" id="3.30.1340.10">
    <property type="entry name" value="HPr-like"/>
    <property type="match status" value="1"/>
</dbReference>
<evidence type="ECO:0000313" key="10">
    <source>
        <dbReference type="EMBL" id="CAB0578344.1"/>
    </source>
</evidence>
<sequence length="222" mass="22065">MSAVGLVLVSHSQKLAEGLADLAGQMAGDVRIVPAGGLDDGSIGTSYDRIEAAVTEVRSGGEGVVILTDLGSATMTVEMVVDMADDPDVVFVDAPFVEAAIAAAVAAQQGGSTANVTAAARGAIASFTPPVAPANPVPEGEYSRQVIVADASGLHARPAAEIATMAADADDDVTINGTEADSALMIMGLGIAHGDTVTVAGSHTDSKVIDRIADAIAAGLDK</sequence>
<dbReference type="SUPFAM" id="SSF55594">
    <property type="entry name" value="HPr-like"/>
    <property type="match status" value="1"/>
</dbReference>
<dbReference type="GO" id="GO:0019563">
    <property type="term" value="P:glycerol catabolic process"/>
    <property type="evidence" value="ECO:0007669"/>
    <property type="project" value="InterPro"/>
</dbReference>
<evidence type="ECO:0000256" key="4">
    <source>
        <dbReference type="ARBA" id="ARBA00012095"/>
    </source>
</evidence>
<dbReference type="Gene3D" id="3.40.50.510">
    <property type="entry name" value="Phosphotransferase system, mannose-type IIA component"/>
    <property type="match status" value="1"/>
</dbReference>
<proteinExistence type="predicted"/>
<dbReference type="PANTHER" id="PTHR38594:SF1">
    <property type="entry name" value="PEP-DEPENDENT DIHYDROXYACETONE KINASE, PHOSPHORYL DONOR SUBUNIT DHAM"/>
    <property type="match status" value="1"/>
</dbReference>
<dbReference type="SUPFAM" id="SSF53062">
    <property type="entry name" value="PTS system fructose IIA component-like"/>
    <property type="match status" value="1"/>
</dbReference>
<feature type="domain" description="HPr" evidence="9">
    <location>
        <begin position="141"/>
        <end position="222"/>
    </location>
</feature>
<dbReference type="Pfam" id="PF03610">
    <property type="entry name" value="EIIA-man"/>
    <property type="match status" value="1"/>
</dbReference>
<dbReference type="InterPro" id="IPR039643">
    <property type="entry name" value="DhaM"/>
</dbReference>
<dbReference type="CDD" id="cd00367">
    <property type="entry name" value="PTS-HPr_like"/>
    <property type="match status" value="1"/>
</dbReference>
<evidence type="ECO:0000256" key="6">
    <source>
        <dbReference type="ARBA" id="ARBA00022679"/>
    </source>
</evidence>
<dbReference type="PANTHER" id="PTHR38594">
    <property type="entry name" value="PEP-DEPENDENT DIHYDROXYACETONE KINASE, PHOSPHORYL DONOR SUBUNIT DHAM"/>
    <property type="match status" value="1"/>
</dbReference>
<comment type="catalytic activity">
    <reaction evidence="1">
        <text>dihydroxyacetone + phosphoenolpyruvate = dihydroxyacetone phosphate + pyruvate</text>
        <dbReference type="Rhea" id="RHEA:18381"/>
        <dbReference type="ChEBI" id="CHEBI:15361"/>
        <dbReference type="ChEBI" id="CHEBI:16016"/>
        <dbReference type="ChEBI" id="CHEBI:57642"/>
        <dbReference type="ChEBI" id="CHEBI:58702"/>
        <dbReference type="EC" id="2.7.1.121"/>
    </reaction>
</comment>
<dbReference type="Proteomes" id="UP000480222">
    <property type="component" value="Unassembled WGS sequence"/>
</dbReference>
<comment type="function">
    <text evidence="2">Component of the dihydroxyacetone kinase complex, which is responsible for the phosphoenolpyruvate (PEP)-dependent phosphorylation of dihydroxyacetone. DhaM serves as the phosphoryl donor. Is phosphorylated by phosphoenolpyruvate in an EI- and HPr-dependent reaction, and a phosphorelay system on histidine residues finally leads to phosphoryl transfer to DhaL and dihydroxyacetone.</text>
</comment>
<protein>
    <recommendedName>
        <fullName evidence="5">Phosphocarrier protein HPr</fullName>
        <ecNumber evidence="4">2.7.1.121</ecNumber>
    </recommendedName>
</protein>
<comment type="function">
    <text evidence="3">General (non sugar-specific) component of the phosphoenolpyruvate-dependent sugar phosphotransferase system (sugar PTS). This major carbohydrate active-transport system catalyzes the phosphorylation of incoming sugar substrates concomitantly with their translocation across the cell membrane. The phosphoryl group from phosphoenolpyruvate (PEP) is transferred to the phosphoryl carrier protein HPr by enzyme I. Phospho-HPr then transfers it to the PTS EIIA domain.</text>
</comment>
<dbReference type="InterPro" id="IPR001020">
    <property type="entry name" value="PTS_HPr_His_P_site"/>
</dbReference>
<dbReference type="AlphaFoldDB" id="A0A811G1J9"/>
<dbReference type="GO" id="GO:0016020">
    <property type="term" value="C:membrane"/>
    <property type="evidence" value="ECO:0007669"/>
    <property type="project" value="InterPro"/>
</dbReference>
<gene>
    <name evidence="10" type="ORF">CIP107547_00078</name>
</gene>
<dbReference type="InterPro" id="IPR000032">
    <property type="entry name" value="HPr-like"/>
</dbReference>
<reference evidence="10 11" key="1">
    <citation type="submission" date="2020-02" db="EMBL/GenBank/DDBJ databases">
        <authorList>
            <person name="Brisse S."/>
        </authorList>
    </citation>
    <scope>NUCLEOTIDE SEQUENCE [LARGE SCALE GENOMIC DNA]</scope>
    <source>
        <strain evidence="10">CIP107547</strain>
    </source>
</reference>
<evidence type="ECO:0000313" key="11">
    <source>
        <dbReference type="Proteomes" id="UP000480222"/>
    </source>
</evidence>
<dbReference type="PROSITE" id="PS51350">
    <property type="entry name" value="PTS_HPR_DOM"/>
    <property type="match status" value="1"/>
</dbReference>
<dbReference type="GO" id="GO:0047324">
    <property type="term" value="F:phosphoenolpyruvate-glycerone phosphotransferase activity"/>
    <property type="evidence" value="ECO:0007669"/>
    <property type="project" value="UniProtKB-EC"/>
</dbReference>
<dbReference type="InterPro" id="IPR004701">
    <property type="entry name" value="PTS_EIIA_man-typ"/>
</dbReference>
<accession>A0A811G1J9</accession>
<dbReference type="Pfam" id="PF00381">
    <property type="entry name" value="PTS-HPr"/>
    <property type="match status" value="1"/>
</dbReference>
<dbReference type="NCBIfam" id="TIGR01003">
    <property type="entry name" value="PTS_HPr_family"/>
    <property type="match status" value="1"/>
</dbReference>
<evidence type="ECO:0000256" key="2">
    <source>
        <dbReference type="ARBA" id="ARBA00002788"/>
    </source>
</evidence>